<evidence type="ECO:0000313" key="1">
    <source>
        <dbReference type="EMBL" id="XPM67084.1"/>
    </source>
</evidence>
<gene>
    <name evidence="1" type="ORF">BH720_009410</name>
</gene>
<organism evidence="1 2">
    <name type="scientific">Desertifilum tharense IPPAS B-1220</name>
    <dbReference type="NCBI Taxonomy" id="1781255"/>
    <lineage>
        <taxon>Bacteria</taxon>
        <taxon>Bacillati</taxon>
        <taxon>Cyanobacteriota</taxon>
        <taxon>Cyanophyceae</taxon>
        <taxon>Desertifilales</taxon>
        <taxon>Desertifilaceae</taxon>
        <taxon>Desertifilum</taxon>
    </lineage>
</organism>
<reference evidence="1 2" key="1">
    <citation type="journal article" date="2016" name="Genome Announc.">
        <title>Draft Genome Sequence of the Thermotolerant Cyanobacterium Desertifilum sp. IPPAS B-1220.</title>
        <authorList>
            <person name="Mironov K.S."/>
            <person name="Sinetova M.A."/>
            <person name="Bolatkhan K."/>
            <person name="Zayadan B.K."/>
            <person name="Ustinova V.V."/>
            <person name="Kupriyanova E.V."/>
            <person name="Skrypnik A.N."/>
            <person name="Gogoleva N.E."/>
            <person name="Gogolev Y.V."/>
            <person name="Los D.A."/>
        </authorList>
    </citation>
    <scope>NUCLEOTIDE SEQUENCE [LARGE SCALE GENOMIC DNA]</scope>
    <source>
        <strain evidence="1 2">IPPAS B-1220</strain>
    </source>
</reference>
<keyword evidence="2" id="KW-1185">Reference proteome</keyword>
<name>A0ACD5H2R9_9CYAN</name>
<sequence>MHRLWNSTSHSAIIARSLNIPAIVGNYLPFST</sequence>
<protein>
    <submittedName>
        <fullName evidence="1">PEP-utilizing enzyme</fullName>
    </submittedName>
</protein>
<accession>A0ACD5H2R9</accession>
<dbReference type="Proteomes" id="UP000095472">
    <property type="component" value="Chromosome"/>
</dbReference>
<proteinExistence type="predicted"/>
<evidence type="ECO:0000313" key="2">
    <source>
        <dbReference type="Proteomes" id="UP000095472"/>
    </source>
</evidence>
<dbReference type="EMBL" id="CP182909">
    <property type="protein sequence ID" value="XPM67084.1"/>
    <property type="molecule type" value="Genomic_DNA"/>
</dbReference>